<feature type="domain" description="Transglutaminase-like" evidence="1">
    <location>
        <begin position="165"/>
        <end position="230"/>
    </location>
</feature>
<reference evidence="2 3" key="1">
    <citation type="submission" date="2018-05" db="EMBL/GenBank/DDBJ databases">
        <title>Zavarzinia sp. HR-AS.</title>
        <authorList>
            <person name="Lee Y."/>
            <person name="Jeon C.O."/>
        </authorList>
    </citation>
    <scope>NUCLEOTIDE SEQUENCE [LARGE SCALE GENOMIC DNA]</scope>
    <source>
        <strain evidence="2 3">HR-AS</strain>
    </source>
</reference>
<dbReference type="InterPro" id="IPR013589">
    <property type="entry name" value="Bac_transglu_N"/>
</dbReference>
<sequence>MRFSVCHQSLYRYSLPIRLGTHVVRLSPRLDNAAAIQRSLIVDPPPSFRDDSLDRFGNPVTTLDFSGYTSHLRIESRFEIETFVPVSPAGFAFPPLPWPAPAEPWLTDYLAGDPVAPSVQDFAAGLAQDVGWAAVPFLEHLNRTLFTRTDRHIRVDGAAQDPAHTLASARGACRDLTVLFMAACRWMGIPARFVSGYQAQAESVDGRRHLHAWPDVFLPGFGWTGFDPTHGLPVTDGHVPLCAAPGQAETMPIEGGFWFDGTEITSTLDYTVEIDTRT</sequence>
<dbReference type="PANTHER" id="PTHR33490:SF1">
    <property type="entry name" value="SLL1233 PROTEIN"/>
    <property type="match status" value="1"/>
</dbReference>
<protein>
    <submittedName>
        <fullName evidence="2">Transglutaminase family protein</fullName>
    </submittedName>
</protein>
<dbReference type="Pfam" id="PF01841">
    <property type="entry name" value="Transglut_core"/>
    <property type="match status" value="1"/>
</dbReference>
<dbReference type="PANTHER" id="PTHR33490">
    <property type="entry name" value="BLR5614 PROTEIN-RELATED"/>
    <property type="match status" value="1"/>
</dbReference>
<gene>
    <name evidence="2" type="ORF">DKG74_08770</name>
</gene>
<dbReference type="SMART" id="SM00460">
    <property type="entry name" value="TGc"/>
    <property type="match status" value="1"/>
</dbReference>
<dbReference type="InterPro" id="IPR038765">
    <property type="entry name" value="Papain-like_cys_pep_sf"/>
</dbReference>
<dbReference type="RefSeq" id="WP_109904794.1">
    <property type="nucleotide sequence ID" value="NZ_QGLE01000004.1"/>
</dbReference>
<dbReference type="Gene3D" id="3.10.620.30">
    <property type="match status" value="1"/>
</dbReference>
<dbReference type="Pfam" id="PF08379">
    <property type="entry name" value="Bact_transglu_N"/>
    <property type="match status" value="1"/>
</dbReference>
<proteinExistence type="predicted"/>
<accession>A0A317EBU1</accession>
<dbReference type="SUPFAM" id="SSF54001">
    <property type="entry name" value="Cysteine proteinases"/>
    <property type="match status" value="1"/>
</dbReference>
<evidence type="ECO:0000313" key="2">
    <source>
        <dbReference type="EMBL" id="PWR24201.1"/>
    </source>
</evidence>
<dbReference type="Proteomes" id="UP000245461">
    <property type="component" value="Unassembled WGS sequence"/>
</dbReference>
<dbReference type="EMBL" id="QGLE01000004">
    <property type="protein sequence ID" value="PWR24201.1"/>
    <property type="molecule type" value="Genomic_DNA"/>
</dbReference>
<evidence type="ECO:0000313" key="3">
    <source>
        <dbReference type="Proteomes" id="UP000245461"/>
    </source>
</evidence>
<evidence type="ECO:0000259" key="1">
    <source>
        <dbReference type="SMART" id="SM00460"/>
    </source>
</evidence>
<organism evidence="2 3">
    <name type="scientific">Zavarzinia aquatilis</name>
    <dbReference type="NCBI Taxonomy" id="2211142"/>
    <lineage>
        <taxon>Bacteria</taxon>
        <taxon>Pseudomonadati</taxon>
        <taxon>Pseudomonadota</taxon>
        <taxon>Alphaproteobacteria</taxon>
        <taxon>Rhodospirillales</taxon>
        <taxon>Zavarziniaceae</taxon>
        <taxon>Zavarzinia</taxon>
    </lineage>
</organism>
<keyword evidence="3" id="KW-1185">Reference proteome</keyword>
<dbReference type="InterPro" id="IPR002931">
    <property type="entry name" value="Transglutaminase-like"/>
</dbReference>
<dbReference type="AlphaFoldDB" id="A0A317EBU1"/>
<dbReference type="OrthoDB" id="9804023at2"/>
<name>A0A317EBU1_9PROT</name>
<comment type="caution">
    <text evidence="2">The sequence shown here is derived from an EMBL/GenBank/DDBJ whole genome shotgun (WGS) entry which is preliminary data.</text>
</comment>